<feature type="domain" description="Luciferase-like" evidence="3">
    <location>
        <begin position="14"/>
        <end position="302"/>
    </location>
</feature>
<dbReference type="InterPro" id="IPR050766">
    <property type="entry name" value="Bact_Lucif_Oxidored"/>
</dbReference>
<evidence type="ECO:0000256" key="1">
    <source>
        <dbReference type="ARBA" id="ARBA00007789"/>
    </source>
</evidence>
<organism evidence="4 5">
    <name type="scientific">Chitinophaga oryziterrae</name>
    <dbReference type="NCBI Taxonomy" id="1031224"/>
    <lineage>
        <taxon>Bacteria</taxon>
        <taxon>Pseudomonadati</taxon>
        <taxon>Bacteroidota</taxon>
        <taxon>Chitinophagia</taxon>
        <taxon>Chitinophagales</taxon>
        <taxon>Chitinophagaceae</taxon>
        <taxon>Chitinophaga</taxon>
    </lineage>
</organism>
<dbReference type="EMBL" id="WRXO01000004">
    <property type="protein sequence ID" value="MVT41948.1"/>
    <property type="molecule type" value="Genomic_DNA"/>
</dbReference>
<protein>
    <recommendedName>
        <fullName evidence="2">Luciferase-like monooxygenase</fullName>
    </recommendedName>
</protein>
<dbReference type="InterPro" id="IPR019949">
    <property type="entry name" value="CmoO-like"/>
</dbReference>
<dbReference type="InterPro" id="IPR011251">
    <property type="entry name" value="Luciferase-like_dom"/>
</dbReference>
<dbReference type="FunFam" id="3.20.20.30:FF:000002">
    <property type="entry name" value="LLM class flavin-dependent oxidoreductase"/>
    <property type="match status" value="1"/>
</dbReference>
<dbReference type="PANTHER" id="PTHR30137:SF19">
    <property type="entry name" value="LUCIFERASE-LIKE MONOOXYGENASE"/>
    <property type="match status" value="1"/>
</dbReference>
<dbReference type="AlphaFoldDB" id="A0A6N8JBW4"/>
<sequence length="339" mass="38005">MTDRKLRLSVLDQSPIRRGSNAVEALQESVKLAQLADRLGYTRYWLSEHHNTRSLAGASPEILIARLAAATKHIRLGSGGVMLPNHSTLKVAENFRLLEALYPGRIDLGIGRAPGGDRLTAHILNPSNNFEPREFVQQVIDLEAYLTETGEPGTIHDKVRAIPHIDTMPGLWMLTSSGESGLLAARHGWALSFAHFIYPVGGPQAVKAYRERFVPSLFMKEPEANVGIFVFCADTQEKADELQAMMDYRLLSFEKGQYDVYPTYEEVRDYEYTDQELQRVLANRGRFISGTPERVKAGLLKLASEYAVDEIVVSTMADKAEDRFRSYELLAGMFNLEGR</sequence>
<dbReference type="Proteomes" id="UP000468388">
    <property type="component" value="Unassembled WGS sequence"/>
</dbReference>
<dbReference type="Gene3D" id="3.20.20.30">
    <property type="entry name" value="Luciferase-like domain"/>
    <property type="match status" value="1"/>
</dbReference>
<dbReference type="InterPro" id="IPR036661">
    <property type="entry name" value="Luciferase-like_sf"/>
</dbReference>
<dbReference type="Pfam" id="PF00296">
    <property type="entry name" value="Bac_luciferase"/>
    <property type="match status" value="1"/>
</dbReference>
<evidence type="ECO:0000256" key="2">
    <source>
        <dbReference type="ARBA" id="ARBA00074555"/>
    </source>
</evidence>
<dbReference type="GO" id="GO:0005829">
    <property type="term" value="C:cytosol"/>
    <property type="evidence" value="ECO:0007669"/>
    <property type="project" value="TreeGrafter"/>
</dbReference>
<name>A0A6N8JBW4_9BACT</name>
<keyword evidence="4" id="KW-0560">Oxidoreductase</keyword>
<proteinExistence type="predicted"/>
<dbReference type="CDD" id="cd00347">
    <property type="entry name" value="Flavin_utilizing_monoxygenases"/>
    <property type="match status" value="1"/>
</dbReference>
<accession>A0A6N8JBW4</accession>
<gene>
    <name evidence="4" type="ORF">GO495_15260</name>
</gene>
<evidence type="ECO:0000259" key="3">
    <source>
        <dbReference type="Pfam" id="PF00296"/>
    </source>
</evidence>
<reference evidence="4 5" key="1">
    <citation type="submission" date="2019-12" db="EMBL/GenBank/DDBJ databases">
        <title>The draft genomic sequence of strain Chitinophaga oryziterrae JCM 16595.</title>
        <authorList>
            <person name="Zhang X."/>
        </authorList>
    </citation>
    <scope>NUCLEOTIDE SEQUENCE [LARGE SCALE GENOMIC DNA]</scope>
    <source>
        <strain evidence="4 5">JCM 16595</strain>
    </source>
</reference>
<dbReference type="PANTHER" id="PTHR30137">
    <property type="entry name" value="LUCIFERASE-LIKE MONOOXYGENASE"/>
    <property type="match status" value="1"/>
</dbReference>
<dbReference type="SUPFAM" id="SSF51679">
    <property type="entry name" value="Bacterial luciferase-like"/>
    <property type="match status" value="1"/>
</dbReference>
<evidence type="ECO:0000313" key="4">
    <source>
        <dbReference type="EMBL" id="MVT41948.1"/>
    </source>
</evidence>
<dbReference type="GO" id="GO:0016705">
    <property type="term" value="F:oxidoreductase activity, acting on paired donors, with incorporation or reduction of molecular oxygen"/>
    <property type="evidence" value="ECO:0007669"/>
    <property type="project" value="InterPro"/>
</dbReference>
<dbReference type="OrthoDB" id="9780518at2"/>
<comment type="caution">
    <text evidence="4">The sequence shown here is derived from an EMBL/GenBank/DDBJ whole genome shotgun (WGS) entry which is preliminary data.</text>
</comment>
<keyword evidence="5" id="KW-1185">Reference proteome</keyword>
<evidence type="ECO:0000313" key="5">
    <source>
        <dbReference type="Proteomes" id="UP000468388"/>
    </source>
</evidence>
<dbReference type="NCBIfam" id="TIGR03558">
    <property type="entry name" value="oxido_grp_1"/>
    <property type="match status" value="1"/>
</dbReference>
<comment type="similarity">
    <text evidence="1">To bacterial alkanal monooxygenase alpha and beta chains.</text>
</comment>